<gene>
    <name evidence="3" type="ORF">FKM52_17130</name>
</gene>
<dbReference type="AlphaFoldDB" id="A0A506V4R4"/>
<feature type="compositionally biased region" description="Low complexity" evidence="1">
    <location>
        <begin position="148"/>
        <end position="166"/>
    </location>
</feature>
<organism evidence="3 4">
    <name type="scientific">Mixta tenebrionis</name>
    <dbReference type="NCBI Taxonomy" id="2562439"/>
    <lineage>
        <taxon>Bacteria</taxon>
        <taxon>Pseudomonadati</taxon>
        <taxon>Pseudomonadota</taxon>
        <taxon>Gammaproteobacteria</taxon>
        <taxon>Enterobacterales</taxon>
        <taxon>Erwiniaceae</taxon>
        <taxon>Mixta</taxon>
    </lineage>
</organism>
<evidence type="ECO:0000313" key="4">
    <source>
        <dbReference type="Proteomes" id="UP000319523"/>
    </source>
</evidence>
<reference evidence="3 4" key="1">
    <citation type="submission" date="2019-06" db="EMBL/GenBank/DDBJ databases">
        <authorList>
            <person name="Yang Y."/>
        </authorList>
    </citation>
    <scope>NUCLEOTIDE SEQUENCE [LARGE SCALE GENOMIC DNA]</scope>
    <source>
        <strain evidence="3 4">BIT-26</strain>
    </source>
</reference>
<evidence type="ECO:0000259" key="2">
    <source>
        <dbReference type="Pfam" id="PF02120"/>
    </source>
</evidence>
<dbReference type="RefSeq" id="WP_141177373.1">
    <property type="nucleotide sequence ID" value="NZ_JBHUFX010000002.1"/>
</dbReference>
<evidence type="ECO:0000313" key="3">
    <source>
        <dbReference type="EMBL" id="TPW40645.1"/>
    </source>
</evidence>
<dbReference type="CDD" id="cd17470">
    <property type="entry name" value="T3SS_Flik_C"/>
    <property type="match status" value="1"/>
</dbReference>
<accession>A0A506V4R4</accession>
<feature type="domain" description="Flagellar hook-length control protein-like C-terminal" evidence="2">
    <location>
        <begin position="246"/>
        <end position="323"/>
    </location>
</feature>
<feature type="compositionally biased region" description="Low complexity" evidence="1">
    <location>
        <begin position="327"/>
        <end position="340"/>
    </location>
</feature>
<sequence>MMVNVVAALTGASFDNAGNAPAETGENGDFATTLGMQLALLPLAAGGELPVDAALPDGELPIDPDAAADKKPDEVGDEQWLSIPSAPVLAPAALIETALAPALPQAAAAAVVPETADAPAEPHKNAVTDLLRMIASPQSAVAAEPSVTPQTPAAAQSAAQTQAASAFAVPDQPEQEQLPVEAREPVSVDNAPAAEHRPVSLPFTTSTTTLTQPASSSSAPMTPATAYATLEEKVGSPAWQQALGHQLSSFTRNGVHHAELRLHPEELGPLQINLRLSHDQAQLHFMTEHHQVRAALEAAMPHLRASLAESGIQLGQGSVGSEAPAWGSSESGSGHSSQSQQERESAIAAEVEEETSPRLIHGQASGISIFA</sequence>
<dbReference type="InterPro" id="IPR052563">
    <property type="entry name" value="FliK"/>
</dbReference>
<feature type="region of interest" description="Disordered" evidence="1">
    <location>
        <begin position="316"/>
        <end position="371"/>
    </location>
</feature>
<evidence type="ECO:0000256" key="1">
    <source>
        <dbReference type="SAM" id="MobiDB-lite"/>
    </source>
</evidence>
<dbReference type="InterPro" id="IPR038610">
    <property type="entry name" value="FliK-like_C_sf"/>
</dbReference>
<dbReference type="PANTHER" id="PTHR37533">
    <property type="entry name" value="FLAGELLAR HOOK-LENGTH CONTROL PROTEIN"/>
    <property type="match status" value="1"/>
</dbReference>
<protein>
    <recommendedName>
        <fullName evidence="2">Flagellar hook-length control protein-like C-terminal domain-containing protein</fullName>
    </recommendedName>
</protein>
<name>A0A506V4R4_9GAMM</name>
<dbReference type="Pfam" id="PF02120">
    <property type="entry name" value="Flg_hook"/>
    <property type="match status" value="1"/>
</dbReference>
<dbReference type="EMBL" id="VHQI01000012">
    <property type="protein sequence ID" value="TPW40645.1"/>
    <property type="molecule type" value="Genomic_DNA"/>
</dbReference>
<feature type="compositionally biased region" description="Low complexity" evidence="1">
    <location>
        <begin position="200"/>
        <end position="222"/>
    </location>
</feature>
<dbReference type="OrthoDB" id="1792985at2"/>
<comment type="caution">
    <text evidence="3">The sequence shown here is derived from an EMBL/GenBank/DDBJ whole genome shotgun (WGS) entry which is preliminary data.</text>
</comment>
<dbReference type="Gene3D" id="3.30.750.140">
    <property type="match status" value="1"/>
</dbReference>
<dbReference type="Proteomes" id="UP000319523">
    <property type="component" value="Unassembled WGS sequence"/>
</dbReference>
<dbReference type="InterPro" id="IPR021136">
    <property type="entry name" value="Flagellar_hook_control-like_C"/>
</dbReference>
<feature type="region of interest" description="Disordered" evidence="1">
    <location>
        <begin position="142"/>
        <end position="222"/>
    </location>
</feature>
<keyword evidence="4" id="KW-1185">Reference proteome</keyword>
<dbReference type="PANTHER" id="PTHR37533:SF2">
    <property type="entry name" value="FLAGELLAR HOOK-LENGTH CONTROL PROTEIN"/>
    <property type="match status" value="1"/>
</dbReference>
<proteinExistence type="predicted"/>